<evidence type="ECO:0000256" key="1">
    <source>
        <dbReference type="PROSITE-ProRule" id="PRU00266"/>
    </source>
</evidence>
<sequence length="116" mass="12840">MLRQERRNPGPNFSNPTPISTVSVGSINQPDFGKGSAKAYLHLLCTAKHWKQPLFECCNEEGPPHIKLFTFKVSVLSEEGFVIVESYSNARTTKKAAAEDAAEGAVWCLKHMSSSW</sequence>
<keyword evidence="5" id="KW-1185">Reference proteome</keyword>
<feature type="domain" description="DRBM" evidence="3">
    <location>
        <begin position="36"/>
        <end position="111"/>
    </location>
</feature>
<dbReference type="SMART" id="SM00358">
    <property type="entry name" value="DSRM"/>
    <property type="match status" value="1"/>
</dbReference>
<evidence type="ECO:0000313" key="4">
    <source>
        <dbReference type="EMBL" id="KAL1551332.1"/>
    </source>
</evidence>
<name>A0ABD1H4J4_SALDI</name>
<dbReference type="AlphaFoldDB" id="A0ABD1H4J4"/>
<gene>
    <name evidence="4" type="ORF">AAHA92_19191</name>
</gene>
<evidence type="ECO:0000256" key="2">
    <source>
        <dbReference type="SAM" id="MobiDB-lite"/>
    </source>
</evidence>
<dbReference type="Proteomes" id="UP001567538">
    <property type="component" value="Unassembled WGS sequence"/>
</dbReference>
<keyword evidence="1" id="KW-0694">RNA-binding</keyword>
<dbReference type="EMBL" id="JBEAFC010000007">
    <property type="protein sequence ID" value="KAL1551332.1"/>
    <property type="molecule type" value="Genomic_DNA"/>
</dbReference>
<proteinExistence type="predicted"/>
<feature type="compositionally biased region" description="Polar residues" evidence="2">
    <location>
        <begin position="11"/>
        <end position="21"/>
    </location>
</feature>
<dbReference type="GO" id="GO:0003723">
    <property type="term" value="F:RNA binding"/>
    <property type="evidence" value="ECO:0007669"/>
    <property type="project" value="UniProtKB-UniRule"/>
</dbReference>
<comment type="caution">
    <text evidence="4">The sequence shown here is derived from an EMBL/GenBank/DDBJ whole genome shotgun (WGS) entry which is preliminary data.</text>
</comment>
<evidence type="ECO:0000313" key="5">
    <source>
        <dbReference type="Proteomes" id="UP001567538"/>
    </source>
</evidence>
<evidence type="ECO:0000259" key="3">
    <source>
        <dbReference type="PROSITE" id="PS50137"/>
    </source>
</evidence>
<dbReference type="PROSITE" id="PS50137">
    <property type="entry name" value="DS_RBD"/>
    <property type="match status" value="1"/>
</dbReference>
<dbReference type="Gene3D" id="3.30.160.20">
    <property type="match status" value="1"/>
</dbReference>
<feature type="region of interest" description="Disordered" evidence="2">
    <location>
        <begin position="1"/>
        <end position="21"/>
    </location>
</feature>
<organism evidence="4 5">
    <name type="scientific">Salvia divinorum</name>
    <name type="common">Maria pastora</name>
    <name type="synonym">Diviner's sage</name>
    <dbReference type="NCBI Taxonomy" id="28513"/>
    <lineage>
        <taxon>Eukaryota</taxon>
        <taxon>Viridiplantae</taxon>
        <taxon>Streptophyta</taxon>
        <taxon>Embryophyta</taxon>
        <taxon>Tracheophyta</taxon>
        <taxon>Spermatophyta</taxon>
        <taxon>Magnoliopsida</taxon>
        <taxon>eudicotyledons</taxon>
        <taxon>Gunneridae</taxon>
        <taxon>Pentapetalae</taxon>
        <taxon>asterids</taxon>
        <taxon>lamiids</taxon>
        <taxon>Lamiales</taxon>
        <taxon>Lamiaceae</taxon>
        <taxon>Nepetoideae</taxon>
        <taxon>Mentheae</taxon>
        <taxon>Salviinae</taxon>
        <taxon>Salvia</taxon>
        <taxon>Salvia subgen. Calosphace</taxon>
    </lineage>
</organism>
<dbReference type="Pfam" id="PF14709">
    <property type="entry name" value="DND1_DSRM"/>
    <property type="match status" value="1"/>
</dbReference>
<protein>
    <submittedName>
        <fullName evidence="4">Ribonuclease 3-like protein 1</fullName>
    </submittedName>
</protein>
<dbReference type="SUPFAM" id="SSF54768">
    <property type="entry name" value="dsRNA-binding domain-like"/>
    <property type="match status" value="1"/>
</dbReference>
<reference evidence="4 5" key="1">
    <citation type="submission" date="2024-06" db="EMBL/GenBank/DDBJ databases">
        <title>A chromosome level genome sequence of Diviner's sage (Salvia divinorum).</title>
        <authorList>
            <person name="Ford S.A."/>
            <person name="Ro D.-K."/>
            <person name="Ness R.W."/>
            <person name="Phillips M.A."/>
        </authorList>
    </citation>
    <scope>NUCLEOTIDE SEQUENCE [LARGE SCALE GENOMIC DNA]</scope>
    <source>
        <strain evidence="4">SAF-2024a</strain>
        <tissue evidence="4">Leaf</tissue>
    </source>
</reference>
<accession>A0ABD1H4J4</accession>
<dbReference type="InterPro" id="IPR014720">
    <property type="entry name" value="dsRBD_dom"/>
</dbReference>